<feature type="domain" description="Rhodopsin" evidence="7">
    <location>
        <begin position="40"/>
        <end position="283"/>
    </location>
</feature>
<dbReference type="InterPro" id="IPR052337">
    <property type="entry name" value="SAT4-like"/>
</dbReference>
<evidence type="ECO:0000259" key="7">
    <source>
        <dbReference type="Pfam" id="PF20684"/>
    </source>
</evidence>
<reference evidence="8 9" key="1">
    <citation type="submission" date="2020-01" db="EMBL/GenBank/DDBJ databases">
        <title>Identification and distribution of gene clusters putatively required for synthesis of sphingolipid metabolism inhibitors in phylogenetically diverse species of the filamentous fungus Fusarium.</title>
        <authorList>
            <person name="Kim H.-S."/>
            <person name="Busman M."/>
            <person name="Brown D.W."/>
            <person name="Divon H."/>
            <person name="Uhlig S."/>
            <person name="Proctor R.H."/>
        </authorList>
    </citation>
    <scope>NUCLEOTIDE SEQUENCE [LARGE SCALE GENOMIC DNA]</scope>
    <source>
        <strain evidence="8 9">NRRL 20459</strain>
    </source>
</reference>
<evidence type="ECO:0000256" key="3">
    <source>
        <dbReference type="ARBA" id="ARBA00022989"/>
    </source>
</evidence>
<feature type="transmembrane region" description="Helical" evidence="6">
    <location>
        <begin position="99"/>
        <end position="125"/>
    </location>
</feature>
<keyword evidence="3 6" id="KW-1133">Transmembrane helix</keyword>
<evidence type="ECO:0000256" key="1">
    <source>
        <dbReference type="ARBA" id="ARBA00004141"/>
    </source>
</evidence>
<dbReference type="InterPro" id="IPR049326">
    <property type="entry name" value="Rhodopsin_dom_fungi"/>
</dbReference>
<dbReference type="Proteomes" id="UP000554235">
    <property type="component" value="Unassembled WGS sequence"/>
</dbReference>
<evidence type="ECO:0000313" key="8">
    <source>
        <dbReference type="EMBL" id="KAF4469543.1"/>
    </source>
</evidence>
<comment type="subcellular location">
    <subcellularLocation>
        <location evidence="1">Membrane</location>
        <topology evidence="1">Multi-pass membrane protein</topology>
    </subcellularLocation>
</comment>
<evidence type="ECO:0000256" key="5">
    <source>
        <dbReference type="ARBA" id="ARBA00038359"/>
    </source>
</evidence>
<comment type="caution">
    <text evidence="8">The sequence shown here is derived from an EMBL/GenBank/DDBJ whole genome shotgun (WGS) entry which is preliminary data.</text>
</comment>
<dbReference type="OrthoDB" id="3934549at2759"/>
<feature type="transmembrane region" description="Helical" evidence="6">
    <location>
        <begin position="20"/>
        <end position="44"/>
    </location>
</feature>
<feature type="transmembrane region" description="Helical" evidence="6">
    <location>
        <begin position="137"/>
        <end position="159"/>
    </location>
</feature>
<accession>A0A8H4LKY8</accession>
<gene>
    <name evidence="8" type="ORF">FALBO_3558</name>
</gene>
<evidence type="ECO:0000256" key="4">
    <source>
        <dbReference type="ARBA" id="ARBA00023136"/>
    </source>
</evidence>
<dbReference type="PANTHER" id="PTHR33048">
    <property type="entry name" value="PTH11-LIKE INTEGRAL MEMBRANE PROTEIN (AFU_ORTHOLOGUE AFUA_5G11245)"/>
    <property type="match status" value="1"/>
</dbReference>
<dbReference type="AlphaFoldDB" id="A0A8H4LKY8"/>
<evidence type="ECO:0000313" key="9">
    <source>
        <dbReference type="Proteomes" id="UP000554235"/>
    </source>
</evidence>
<keyword evidence="4 6" id="KW-0472">Membrane</keyword>
<proteinExistence type="inferred from homology"/>
<comment type="similarity">
    <text evidence="5">Belongs to the SAT4 family.</text>
</comment>
<dbReference type="EMBL" id="JAADYS010000465">
    <property type="protein sequence ID" value="KAF4469543.1"/>
    <property type="molecule type" value="Genomic_DNA"/>
</dbReference>
<evidence type="ECO:0000256" key="2">
    <source>
        <dbReference type="ARBA" id="ARBA00022692"/>
    </source>
</evidence>
<keyword evidence="9" id="KW-1185">Reference proteome</keyword>
<keyword evidence="2 6" id="KW-0812">Transmembrane</keyword>
<dbReference type="PANTHER" id="PTHR33048:SF47">
    <property type="entry name" value="INTEGRAL MEMBRANE PROTEIN-RELATED"/>
    <property type="match status" value="1"/>
</dbReference>
<evidence type="ECO:0000256" key="6">
    <source>
        <dbReference type="SAM" id="Phobius"/>
    </source>
</evidence>
<dbReference type="GO" id="GO:0016020">
    <property type="term" value="C:membrane"/>
    <property type="evidence" value="ECO:0007669"/>
    <property type="project" value="UniProtKB-SubCell"/>
</dbReference>
<feature type="transmembrane region" description="Helical" evidence="6">
    <location>
        <begin position="218"/>
        <end position="241"/>
    </location>
</feature>
<organism evidence="8 9">
    <name type="scientific">Fusarium albosuccineum</name>
    <dbReference type="NCBI Taxonomy" id="1237068"/>
    <lineage>
        <taxon>Eukaryota</taxon>
        <taxon>Fungi</taxon>
        <taxon>Dikarya</taxon>
        <taxon>Ascomycota</taxon>
        <taxon>Pezizomycotina</taxon>
        <taxon>Sordariomycetes</taxon>
        <taxon>Hypocreomycetidae</taxon>
        <taxon>Hypocreales</taxon>
        <taxon>Nectriaceae</taxon>
        <taxon>Fusarium</taxon>
        <taxon>Fusarium decemcellulare species complex</taxon>
    </lineage>
</organism>
<name>A0A8H4LKY8_9HYPO</name>
<dbReference type="Pfam" id="PF20684">
    <property type="entry name" value="Fung_rhodopsin"/>
    <property type="match status" value="1"/>
</dbReference>
<protein>
    <submittedName>
        <fullName evidence="8">Integral membrane</fullName>
    </submittedName>
</protein>
<sequence length="389" mass="42923">MELQPEPSDFPSEFLEYDEGATVVGVGIAMIVFSVAVVGVRIWARSRKHIRLGLDDWLALISLPLLWSLAILSICAVYYGGVGKHLAVNLMRDPDIFRRSLLCLFIAEFTYGTVIFTIKAAILVMYCRIFPTRFMKLGASALGGLTLAWWLAVIFVSIFQCSPIRKAWHPFMEEGACLDKNKFFLGNSIPNIVTDALILSLPVYEVSKLQVRRSQKVAILGMFLLGGLVVVISCIRLKVVIDLVGGGQDGDFTKLIGPCWIWTVIEPTIGLLCASLPTMQPLLYLLFGRFIVEPAEEQRDNAGLVTIGGSGPKPSGQTKSRAMDGSFKLIHVNDSAENPILWPASYANEQITVVEIARHSKVIQPDAIPLDSINVQKDIEWAESRQVST</sequence>
<feature type="transmembrane region" description="Helical" evidence="6">
    <location>
        <begin position="56"/>
        <end position="79"/>
    </location>
</feature>